<feature type="transmembrane region" description="Helical" evidence="1">
    <location>
        <begin position="7"/>
        <end position="28"/>
    </location>
</feature>
<feature type="transmembrane region" description="Helical" evidence="1">
    <location>
        <begin position="48"/>
        <end position="69"/>
    </location>
</feature>
<dbReference type="InterPro" id="IPR021529">
    <property type="entry name" value="DUF2798"/>
</dbReference>
<evidence type="ECO:0000313" key="2">
    <source>
        <dbReference type="EMBL" id="KRO27548.1"/>
    </source>
</evidence>
<name>A0A0R2NQ90_9LACO</name>
<proteinExistence type="predicted"/>
<dbReference type="RefSeq" id="WP_024625412.1">
    <property type="nucleotide sequence ID" value="NZ_AYGX02000075.1"/>
</dbReference>
<keyword evidence="1" id="KW-1133">Transmembrane helix</keyword>
<dbReference type="EMBL" id="AYGX02000075">
    <property type="protein sequence ID" value="KRO27548.1"/>
    <property type="molecule type" value="Genomic_DNA"/>
</dbReference>
<keyword evidence="3" id="KW-1185">Reference proteome</keyword>
<dbReference type="Pfam" id="PF11391">
    <property type="entry name" value="DUF2798"/>
    <property type="match status" value="1"/>
</dbReference>
<keyword evidence="1" id="KW-0472">Membrane</keyword>
<protein>
    <submittedName>
        <fullName evidence="2">Uncharacterized protein</fullName>
    </submittedName>
</protein>
<evidence type="ECO:0000256" key="1">
    <source>
        <dbReference type="SAM" id="Phobius"/>
    </source>
</evidence>
<reference evidence="2 3" key="1">
    <citation type="journal article" date="2015" name="Genome Announc.">
        <title>Expanding the biotechnology potential of lactobacilli through comparative genomics of 213 strains and associated genera.</title>
        <authorList>
            <person name="Sun Z."/>
            <person name="Harris H.M."/>
            <person name="McCann A."/>
            <person name="Guo C."/>
            <person name="Argimon S."/>
            <person name="Zhang W."/>
            <person name="Yang X."/>
            <person name="Jeffery I.B."/>
            <person name="Cooney J.C."/>
            <person name="Kagawa T.F."/>
            <person name="Liu W."/>
            <person name="Song Y."/>
            <person name="Salvetti E."/>
            <person name="Wrobel A."/>
            <person name="Rasinkangas P."/>
            <person name="Parkhill J."/>
            <person name="Rea M.C."/>
            <person name="O'Sullivan O."/>
            <person name="Ritari J."/>
            <person name="Douillard F.P."/>
            <person name="Paul Ross R."/>
            <person name="Yang R."/>
            <person name="Briner A.E."/>
            <person name="Felis G.E."/>
            <person name="de Vos W.M."/>
            <person name="Barrangou R."/>
            <person name="Klaenhammer T.R."/>
            <person name="Caufield P.W."/>
            <person name="Cui Y."/>
            <person name="Zhang H."/>
            <person name="O'Toole P.W."/>
        </authorList>
    </citation>
    <scope>NUCLEOTIDE SEQUENCE [LARGE SCALE GENOMIC DNA]</scope>
    <source>
        <strain evidence="2 3">DSM 21115</strain>
    </source>
</reference>
<feature type="transmembrane region" description="Helical" evidence="1">
    <location>
        <begin position="117"/>
        <end position="137"/>
    </location>
</feature>
<feature type="transmembrane region" description="Helical" evidence="1">
    <location>
        <begin position="90"/>
        <end position="111"/>
    </location>
</feature>
<keyword evidence="1" id="KW-0812">Transmembrane</keyword>
<evidence type="ECO:0000313" key="3">
    <source>
        <dbReference type="Proteomes" id="UP000050920"/>
    </source>
</evidence>
<accession>A0A0R2NQ90</accession>
<comment type="caution">
    <text evidence="2">The sequence shown here is derived from an EMBL/GenBank/DDBJ whole genome shotgun (WGS) entry which is preliminary data.</text>
</comment>
<gene>
    <name evidence="2" type="ORF">DY78_GL003107</name>
</gene>
<dbReference type="AlphaFoldDB" id="A0A0R2NQ90"/>
<dbReference type="Proteomes" id="UP000050920">
    <property type="component" value="Unassembled WGS sequence"/>
</dbReference>
<sequence>MPLKQRLTFTLIMCIGMGSIMSLLGMVTSSGWSNALVHQFAASVVPTIVFAFIFNLLIASNIAAALIKFGTRNLTDNQAIIHRASTIRGWAMILVMCFTMSTRALVMNGVLFKMTPVQFGLEFLESLIMALIVRDFFVKPIARKITAPLAVARN</sequence>
<organism evidence="2 3">
    <name type="scientific">Lactiplantibacillus fabifermentans DSM 21115</name>
    <dbReference type="NCBI Taxonomy" id="1413187"/>
    <lineage>
        <taxon>Bacteria</taxon>
        <taxon>Bacillati</taxon>
        <taxon>Bacillota</taxon>
        <taxon>Bacilli</taxon>
        <taxon>Lactobacillales</taxon>
        <taxon>Lactobacillaceae</taxon>
        <taxon>Lactiplantibacillus</taxon>
    </lineage>
</organism>